<dbReference type="STRING" id="48269.A0A183LSJ9"/>
<proteinExistence type="predicted"/>
<gene>
    <name evidence="1" type="ORF">SMRZ_LOCUS6774</name>
</gene>
<evidence type="ECO:0000313" key="2">
    <source>
        <dbReference type="Proteomes" id="UP000277204"/>
    </source>
</evidence>
<dbReference type="AlphaFoldDB" id="A0A183LSJ9"/>
<accession>A0A183LSJ9</accession>
<dbReference type="EMBL" id="UZAI01002591">
    <property type="protein sequence ID" value="VDO72991.1"/>
    <property type="molecule type" value="Genomic_DNA"/>
</dbReference>
<reference evidence="1 2" key="1">
    <citation type="submission" date="2018-11" db="EMBL/GenBank/DDBJ databases">
        <authorList>
            <consortium name="Pathogen Informatics"/>
        </authorList>
    </citation>
    <scope>NUCLEOTIDE SEQUENCE [LARGE SCALE GENOMIC DNA]</scope>
    <source>
        <strain evidence="1 2">Zambia</strain>
    </source>
</reference>
<dbReference type="Proteomes" id="UP000277204">
    <property type="component" value="Unassembled WGS sequence"/>
</dbReference>
<protein>
    <submittedName>
        <fullName evidence="1">Uncharacterized protein</fullName>
    </submittedName>
</protein>
<sequence length="100" mass="11118">MESLESNFGYLSLRDASQPLSDPSCFYSNDQAFKAYGSLPANSHRRNATRISRYGNGESVTQQSSGYPVFNQWNPIHRFDNIGLFGPPPLIFESGTTNHG</sequence>
<name>A0A183LSJ9_9TREM</name>
<organism evidence="1 2">
    <name type="scientific">Schistosoma margrebowiei</name>
    <dbReference type="NCBI Taxonomy" id="48269"/>
    <lineage>
        <taxon>Eukaryota</taxon>
        <taxon>Metazoa</taxon>
        <taxon>Spiralia</taxon>
        <taxon>Lophotrochozoa</taxon>
        <taxon>Platyhelminthes</taxon>
        <taxon>Trematoda</taxon>
        <taxon>Digenea</taxon>
        <taxon>Strigeidida</taxon>
        <taxon>Schistosomatoidea</taxon>
        <taxon>Schistosomatidae</taxon>
        <taxon>Schistosoma</taxon>
    </lineage>
</organism>
<evidence type="ECO:0000313" key="1">
    <source>
        <dbReference type="EMBL" id="VDO72991.1"/>
    </source>
</evidence>
<keyword evidence="2" id="KW-1185">Reference proteome</keyword>